<gene>
    <name evidence="1" type="ORF">NPIL_685811</name>
</gene>
<name>A0A8X6IGX0_NEPPI</name>
<accession>A0A8X6IGX0</accession>
<evidence type="ECO:0000313" key="2">
    <source>
        <dbReference type="Proteomes" id="UP000887013"/>
    </source>
</evidence>
<proteinExistence type="predicted"/>
<comment type="caution">
    <text evidence="1">The sequence shown here is derived from an EMBL/GenBank/DDBJ whole genome shotgun (WGS) entry which is preliminary data.</text>
</comment>
<dbReference type="AlphaFoldDB" id="A0A8X6IGX0"/>
<dbReference type="Proteomes" id="UP000887013">
    <property type="component" value="Unassembled WGS sequence"/>
</dbReference>
<evidence type="ECO:0000313" key="1">
    <source>
        <dbReference type="EMBL" id="GFS45387.1"/>
    </source>
</evidence>
<sequence>MLLERIRLFHITKLSYLILRDKLRPSRDTPRVSVGMAESWRSLQAPRPTRTAEITIRVGRQDALRCLKRPLGQSLGTRCNRFLLFIKERRDGNLFFNAGSNCGVTADI</sequence>
<dbReference type="EMBL" id="BMAW01044556">
    <property type="protein sequence ID" value="GFS45387.1"/>
    <property type="molecule type" value="Genomic_DNA"/>
</dbReference>
<protein>
    <submittedName>
        <fullName evidence="1">Uncharacterized protein</fullName>
    </submittedName>
</protein>
<keyword evidence="2" id="KW-1185">Reference proteome</keyword>
<organism evidence="1 2">
    <name type="scientific">Nephila pilipes</name>
    <name type="common">Giant wood spider</name>
    <name type="synonym">Nephila maculata</name>
    <dbReference type="NCBI Taxonomy" id="299642"/>
    <lineage>
        <taxon>Eukaryota</taxon>
        <taxon>Metazoa</taxon>
        <taxon>Ecdysozoa</taxon>
        <taxon>Arthropoda</taxon>
        <taxon>Chelicerata</taxon>
        <taxon>Arachnida</taxon>
        <taxon>Araneae</taxon>
        <taxon>Araneomorphae</taxon>
        <taxon>Entelegynae</taxon>
        <taxon>Araneoidea</taxon>
        <taxon>Nephilidae</taxon>
        <taxon>Nephila</taxon>
    </lineage>
</organism>
<reference evidence="1" key="1">
    <citation type="submission" date="2020-08" db="EMBL/GenBank/DDBJ databases">
        <title>Multicomponent nature underlies the extraordinary mechanical properties of spider dragline silk.</title>
        <authorList>
            <person name="Kono N."/>
            <person name="Nakamura H."/>
            <person name="Mori M."/>
            <person name="Yoshida Y."/>
            <person name="Ohtoshi R."/>
            <person name="Malay A.D."/>
            <person name="Moran D.A.P."/>
            <person name="Tomita M."/>
            <person name="Numata K."/>
            <person name="Arakawa K."/>
        </authorList>
    </citation>
    <scope>NUCLEOTIDE SEQUENCE</scope>
</reference>